<accession>A0A0S2KNW5</accession>
<dbReference type="RefSeq" id="WP_025065592.1">
    <property type="nucleotide sequence ID" value="NZ_CP013195.1"/>
</dbReference>
<evidence type="ECO:0000313" key="4">
    <source>
        <dbReference type="EMBL" id="ALO49991.1"/>
    </source>
</evidence>
<proteinExistence type="predicted"/>
<dbReference type="InterPro" id="IPR002925">
    <property type="entry name" value="Dienelactn_hydro"/>
</dbReference>
<dbReference type="Pfam" id="PF01738">
    <property type="entry name" value="DLH"/>
    <property type="match status" value="1"/>
</dbReference>
<dbReference type="SUPFAM" id="SSF53474">
    <property type="entry name" value="alpha/beta-Hydrolases"/>
    <property type="match status" value="1"/>
</dbReference>
<dbReference type="PANTHER" id="PTHR43037">
    <property type="entry name" value="UNNAMED PRODUCT-RELATED"/>
    <property type="match status" value="1"/>
</dbReference>
<dbReference type="KEGG" id="peo:AS203_10990"/>
<feature type="chain" id="PRO_5006602002" evidence="2">
    <location>
        <begin position="25"/>
        <end position="280"/>
    </location>
</feature>
<dbReference type="Proteomes" id="UP000056252">
    <property type="component" value="Chromosome"/>
</dbReference>
<evidence type="ECO:0000259" key="3">
    <source>
        <dbReference type="Pfam" id="PF01738"/>
    </source>
</evidence>
<gene>
    <name evidence="4" type="ORF">AS203_10990</name>
</gene>
<dbReference type="AlphaFoldDB" id="A0A0S2KNW5"/>
<dbReference type="InterPro" id="IPR029058">
    <property type="entry name" value="AB_hydrolase_fold"/>
</dbReference>
<dbReference type="GO" id="GO:0016787">
    <property type="term" value="F:hydrolase activity"/>
    <property type="evidence" value="ECO:0007669"/>
    <property type="project" value="InterPro"/>
</dbReference>
<dbReference type="eggNOG" id="COG4099">
    <property type="taxonomic scope" value="Bacteria"/>
</dbReference>
<dbReference type="Gene3D" id="3.40.50.1820">
    <property type="entry name" value="alpha/beta hydrolase"/>
    <property type="match status" value="1"/>
</dbReference>
<evidence type="ECO:0000256" key="1">
    <source>
        <dbReference type="ARBA" id="ARBA00022729"/>
    </source>
</evidence>
<dbReference type="OrthoDB" id="9764953at2"/>
<name>A0A0S2KNW5_9BACT</name>
<dbReference type="EMBL" id="CP013195">
    <property type="protein sequence ID" value="ALO49991.1"/>
    <property type="molecule type" value="Genomic_DNA"/>
</dbReference>
<evidence type="ECO:0000256" key="2">
    <source>
        <dbReference type="SAM" id="SignalP"/>
    </source>
</evidence>
<keyword evidence="1 2" id="KW-0732">Signal</keyword>
<protein>
    <submittedName>
        <fullName evidence="4">Phospholipase</fullName>
    </submittedName>
</protein>
<organism evidence="4 5">
    <name type="scientific">Hoylesella enoeca</name>
    <dbReference type="NCBI Taxonomy" id="76123"/>
    <lineage>
        <taxon>Bacteria</taxon>
        <taxon>Pseudomonadati</taxon>
        <taxon>Bacteroidota</taxon>
        <taxon>Bacteroidia</taxon>
        <taxon>Bacteroidales</taxon>
        <taxon>Prevotellaceae</taxon>
        <taxon>Hoylesella</taxon>
    </lineage>
</organism>
<evidence type="ECO:0000313" key="5">
    <source>
        <dbReference type="Proteomes" id="UP000056252"/>
    </source>
</evidence>
<feature type="domain" description="Dienelactone hydrolase" evidence="3">
    <location>
        <begin position="110"/>
        <end position="218"/>
    </location>
</feature>
<dbReference type="InterPro" id="IPR050955">
    <property type="entry name" value="Plant_Biomass_Hydrol_Est"/>
</dbReference>
<keyword evidence="5" id="KW-1185">Reference proteome</keyword>
<sequence length="280" mass="32003">MKKISVKRMLLVCTLLLTLMAARAQYDFIRPVKDSIPGGYNFWVYTPLDYYYSLERTPVIIFLHGQSLCGRDLNRVRRYGPLDAIVRGREIKALVLVPQNPGGAWNPKKINDVLEWAKRHYAMDSTRVYVVGMSLGGYGTMDFAGTYPDKVAAAMALCGGCTLKNKEGLGRLPLWIIHGTADRAVPIHQSQTVVEELQRKHLDSRLRFDWLPRASHGALARILYMKKTYDWLFTHSLRDWKRPVNRKTDIDRSDLSSAYNDMNPNAPDPEVVYDQTITIQ</sequence>
<dbReference type="PANTHER" id="PTHR43037:SF1">
    <property type="entry name" value="BLL1128 PROTEIN"/>
    <property type="match status" value="1"/>
</dbReference>
<feature type="signal peptide" evidence="2">
    <location>
        <begin position="1"/>
        <end position="24"/>
    </location>
</feature>
<reference evidence="5" key="1">
    <citation type="submission" date="2015-11" db="EMBL/GenBank/DDBJ databases">
        <authorList>
            <person name="Holder M.E."/>
            <person name="Ajami N.J."/>
            <person name="Petrosino J.F."/>
        </authorList>
    </citation>
    <scope>NUCLEOTIDE SEQUENCE [LARGE SCALE GENOMIC DNA]</scope>
    <source>
        <strain evidence="5">F0113</strain>
    </source>
</reference>